<comment type="caution">
    <text evidence="1">The sequence shown here is derived from an EMBL/GenBank/DDBJ whole genome shotgun (WGS) entry which is preliminary data.</text>
</comment>
<accession>A0ABT5RZW6</accession>
<keyword evidence="2" id="KW-1185">Reference proteome</keyword>
<evidence type="ECO:0000313" key="1">
    <source>
        <dbReference type="EMBL" id="MDD2179251.1"/>
    </source>
</evidence>
<reference evidence="1" key="1">
    <citation type="submission" date="2022-10" db="EMBL/GenBank/DDBJ databases">
        <title>Description of microaerobic benzene degrading bacteria.</title>
        <authorList>
            <person name="Bedics A."/>
            <person name="Tancsics A."/>
            <person name="Banerjee S."/>
        </authorList>
    </citation>
    <scope>NUCLEOTIDE SEQUENCE</scope>
    <source>
        <strain evidence="1">D2M1</strain>
    </source>
</reference>
<organism evidence="1 2">
    <name type="scientific">Acidovorax benzenivorans</name>
    <dbReference type="NCBI Taxonomy" id="2987520"/>
    <lineage>
        <taxon>Bacteria</taxon>
        <taxon>Pseudomonadati</taxon>
        <taxon>Pseudomonadota</taxon>
        <taxon>Betaproteobacteria</taxon>
        <taxon>Burkholderiales</taxon>
        <taxon>Comamonadaceae</taxon>
        <taxon>Acidovorax</taxon>
    </lineage>
</organism>
<dbReference type="RefSeq" id="WP_274112358.1">
    <property type="nucleotide sequence ID" value="NZ_JAPCKI010000011.1"/>
</dbReference>
<sequence>MKPLTACSSAVVTDPSWTVACVVQAWGQLLQLSGSHQVAQMPIHRRTQACEILPAVNAPGLKLARKVRSSASQSGSRRVNGGKHGKFFIEISCT</sequence>
<gene>
    <name evidence="1" type="ORF">OIN59_17575</name>
</gene>
<protein>
    <submittedName>
        <fullName evidence="1">Uncharacterized protein</fullName>
    </submittedName>
</protein>
<dbReference type="EMBL" id="JAPCKI010000011">
    <property type="protein sequence ID" value="MDD2179251.1"/>
    <property type="molecule type" value="Genomic_DNA"/>
</dbReference>
<evidence type="ECO:0000313" key="2">
    <source>
        <dbReference type="Proteomes" id="UP001148932"/>
    </source>
</evidence>
<dbReference type="Proteomes" id="UP001148932">
    <property type="component" value="Unassembled WGS sequence"/>
</dbReference>
<proteinExistence type="predicted"/>
<name>A0ABT5RZW6_9BURK</name>